<organism evidence="2 3">
    <name type="scientific">Dendrobium chrysotoxum</name>
    <name type="common">Orchid</name>
    <dbReference type="NCBI Taxonomy" id="161865"/>
    <lineage>
        <taxon>Eukaryota</taxon>
        <taxon>Viridiplantae</taxon>
        <taxon>Streptophyta</taxon>
        <taxon>Embryophyta</taxon>
        <taxon>Tracheophyta</taxon>
        <taxon>Spermatophyta</taxon>
        <taxon>Magnoliopsida</taxon>
        <taxon>Liliopsida</taxon>
        <taxon>Asparagales</taxon>
        <taxon>Orchidaceae</taxon>
        <taxon>Epidendroideae</taxon>
        <taxon>Malaxideae</taxon>
        <taxon>Dendrobiinae</taxon>
        <taxon>Dendrobium</taxon>
    </lineage>
</organism>
<reference evidence="2 3" key="1">
    <citation type="journal article" date="2021" name="Hortic Res">
        <title>Chromosome-scale assembly of the Dendrobium chrysotoxum genome enhances the understanding of orchid evolution.</title>
        <authorList>
            <person name="Zhang Y."/>
            <person name="Zhang G.Q."/>
            <person name="Zhang D."/>
            <person name="Liu X.D."/>
            <person name="Xu X.Y."/>
            <person name="Sun W.H."/>
            <person name="Yu X."/>
            <person name="Zhu X."/>
            <person name="Wang Z.W."/>
            <person name="Zhao X."/>
            <person name="Zhong W.Y."/>
            <person name="Chen H."/>
            <person name="Yin W.L."/>
            <person name="Huang T."/>
            <person name="Niu S.C."/>
            <person name="Liu Z.J."/>
        </authorList>
    </citation>
    <scope>NUCLEOTIDE SEQUENCE [LARGE SCALE GENOMIC DNA]</scope>
    <source>
        <strain evidence="2">Lindl</strain>
    </source>
</reference>
<gene>
    <name evidence="2" type="ORF">IEQ34_006259</name>
</gene>
<evidence type="ECO:0000313" key="2">
    <source>
        <dbReference type="EMBL" id="KAH0466156.1"/>
    </source>
</evidence>
<name>A0AAV7HAV4_DENCH</name>
<accession>A0AAV7HAV4</accession>
<protein>
    <submittedName>
        <fullName evidence="2">Uncharacterized protein</fullName>
    </submittedName>
</protein>
<feature type="region of interest" description="Disordered" evidence="1">
    <location>
        <begin position="170"/>
        <end position="191"/>
    </location>
</feature>
<evidence type="ECO:0000256" key="1">
    <source>
        <dbReference type="SAM" id="MobiDB-lite"/>
    </source>
</evidence>
<dbReference type="Proteomes" id="UP000775213">
    <property type="component" value="Unassembled WGS sequence"/>
</dbReference>
<dbReference type="AlphaFoldDB" id="A0AAV7HAV4"/>
<keyword evidence="3" id="KW-1185">Reference proteome</keyword>
<proteinExistence type="predicted"/>
<comment type="caution">
    <text evidence="2">The sequence shown here is derived from an EMBL/GenBank/DDBJ whole genome shotgun (WGS) entry which is preliminary data.</text>
</comment>
<evidence type="ECO:0000313" key="3">
    <source>
        <dbReference type="Proteomes" id="UP000775213"/>
    </source>
</evidence>
<sequence length="303" mass="35424">MENMLDDMGILVTNMSCAHTTGLMPAVGVVVDSKDVSDMETCQEANKIITPGLPTRKIPAWKMPTWIVRLDYRLNFNISCQPDRHPLIQSKGEKFFEVPVKNYPCNFRHSLMRKWSHLPKKKLAWKIEEYLVEEFNKIWFLEYTSIHPPKYPNKRLCFFRWADDITQAPDKTKAPEQSNVPDESNPAHDKPVIPAQAFNDKEVDYVFTICGMDELLSDSYLNNDHVDAFAILLNEKSKLLTNKYYKFLYISSMYLTIKGAPTQTNNVDYEMYVCKYMENIILQNNTNWTDSKDWQANMLKYRT</sequence>
<dbReference type="EMBL" id="JAGFBR010000006">
    <property type="protein sequence ID" value="KAH0466156.1"/>
    <property type="molecule type" value="Genomic_DNA"/>
</dbReference>